<dbReference type="GO" id="GO:0006260">
    <property type="term" value="P:DNA replication"/>
    <property type="evidence" value="ECO:0007669"/>
    <property type="project" value="InterPro"/>
</dbReference>
<organism evidence="2 3">
    <name type="scientific">candidate division KSB3 bacterium</name>
    <dbReference type="NCBI Taxonomy" id="2044937"/>
    <lineage>
        <taxon>Bacteria</taxon>
        <taxon>candidate division KSB3</taxon>
    </lineage>
</organism>
<dbReference type="AlphaFoldDB" id="A0A2G6E452"/>
<sequence length="316" mass="36211">MAQQNELELLRMLEEVISAEKKDAARILEHFHECRSLGIEIMPLDINQSEMACVFEREQVLRLGFSAFGSGNGQFFEDLLNERRENGPYQSFQDMCERVEIDRLPETFFPNSIKAGVYDRFGDSRAKLLEGFSRIVQAVQKEQADTHANQISLFELLPAASRELIQLPDADAWTHEVCIEYEKEVLGFSFTEYVLEFEDGAQENAEDVECNAEKARSVEDKLCIRLCLPIETTTKLRLLALRDLCQQYGGPHSLFLEFIDANGKTVRIQTHHKYAVRDADEFRQEIQALFENATVLLESLPDEYESSTPELLRGEA</sequence>
<name>A0A2G6E452_9BACT</name>
<accession>A0A2G6E452</accession>
<dbReference type="Proteomes" id="UP000229740">
    <property type="component" value="Unassembled WGS sequence"/>
</dbReference>
<gene>
    <name evidence="2" type="ORF">CSB45_09275</name>
</gene>
<evidence type="ECO:0000259" key="1">
    <source>
        <dbReference type="Pfam" id="PF14579"/>
    </source>
</evidence>
<dbReference type="EMBL" id="PDPS01000030">
    <property type="protein sequence ID" value="PID56849.1"/>
    <property type="molecule type" value="Genomic_DNA"/>
</dbReference>
<feature type="domain" description="DNA polymerase helix-hairpin-helix motif" evidence="1">
    <location>
        <begin position="38"/>
        <end position="128"/>
    </location>
</feature>
<dbReference type="PANTHER" id="PTHR32294">
    <property type="entry name" value="DNA POLYMERASE III SUBUNIT ALPHA"/>
    <property type="match status" value="1"/>
</dbReference>
<dbReference type="Gene3D" id="1.10.150.870">
    <property type="match status" value="1"/>
</dbReference>
<evidence type="ECO:0000313" key="3">
    <source>
        <dbReference type="Proteomes" id="UP000229740"/>
    </source>
</evidence>
<protein>
    <recommendedName>
        <fullName evidence="1">DNA polymerase helix-hairpin-helix motif domain-containing protein</fullName>
    </recommendedName>
</protein>
<dbReference type="PANTHER" id="PTHR32294:SF0">
    <property type="entry name" value="DNA POLYMERASE III SUBUNIT ALPHA"/>
    <property type="match status" value="1"/>
</dbReference>
<proteinExistence type="predicted"/>
<reference evidence="2 3" key="1">
    <citation type="submission" date="2017-10" db="EMBL/GenBank/DDBJ databases">
        <title>Novel microbial diversity and functional potential in the marine mammal oral microbiome.</title>
        <authorList>
            <person name="Dudek N.K."/>
            <person name="Sun C.L."/>
            <person name="Burstein D."/>
            <person name="Kantor R.S."/>
            <person name="Aliaga Goltsman D.S."/>
            <person name="Bik E.M."/>
            <person name="Thomas B.C."/>
            <person name="Banfield J.F."/>
            <person name="Relman D.A."/>
        </authorList>
    </citation>
    <scope>NUCLEOTIDE SEQUENCE [LARGE SCALE GENOMIC DNA]</scope>
    <source>
        <strain evidence="2">DOLZORAL124_49_17</strain>
    </source>
</reference>
<evidence type="ECO:0000313" key="2">
    <source>
        <dbReference type="EMBL" id="PID56849.1"/>
    </source>
</evidence>
<dbReference type="GO" id="GO:0008408">
    <property type="term" value="F:3'-5' exonuclease activity"/>
    <property type="evidence" value="ECO:0007669"/>
    <property type="project" value="InterPro"/>
</dbReference>
<comment type="caution">
    <text evidence="2">The sequence shown here is derived from an EMBL/GenBank/DDBJ whole genome shotgun (WGS) entry which is preliminary data.</text>
</comment>
<dbReference type="InterPro" id="IPR004805">
    <property type="entry name" value="DnaE2/DnaE/PolC"/>
</dbReference>
<dbReference type="Pfam" id="PF14579">
    <property type="entry name" value="HHH_6"/>
    <property type="match status" value="1"/>
</dbReference>
<dbReference type="InterPro" id="IPR029460">
    <property type="entry name" value="DNAPol_HHH"/>
</dbReference>